<dbReference type="PANTHER" id="PTHR13943">
    <property type="entry name" value="HRAS-LIKE SUPPRESSOR - RELATED"/>
    <property type="match status" value="1"/>
</dbReference>
<dbReference type="PROSITE" id="PS51934">
    <property type="entry name" value="LRAT"/>
    <property type="match status" value="1"/>
</dbReference>
<dbReference type="InterPro" id="IPR038765">
    <property type="entry name" value="Papain-like_cys_pep_sf"/>
</dbReference>
<reference evidence="6" key="1">
    <citation type="submission" date="2019-02" db="EMBL/GenBank/DDBJ databases">
        <authorList>
            <person name="Gruber-Vodicka R. H."/>
            <person name="Seah K. B. B."/>
        </authorList>
    </citation>
    <scope>NUCLEOTIDE SEQUENCE</scope>
    <source>
        <strain evidence="6">BECK_BZ197</strain>
        <strain evidence="7">BECK_BZ198</strain>
        <strain evidence="5">BECK_BZ199</strain>
    </source>
</reference>
<sequence>MFDYGDIISVQYPSFTHYGIYTGDNQVIHNSKKLGRVWETTFDEFSDNHRVILSPIKPDDPRLAVERAKRYLGQPYRLFSNNCEHFVRTVSGLVKESPQIQKYSTLALGGSAFLMADNPMVKGAGAGAAIGALLSSSEKSPIGSSLLGALAGGFLGLVARSAR</sequence>
<evidence type="ECO:0000256" key="1">
    <source>
        <dbReference type="ARBA" id="ARBA00022679"/>
    </source>
</evidence>
<evidence type="ECO:0000256" key="3">
    <source>
        <dbReference type="ARBA" id="ARBA00023098"/>
    </source>
</evidence>
<evidence type="ECO:0000313" key="5">
    <source>
        <dbReference type="EMBL" id="VFK27393.1"/>
    </source>
</evidence>
<keyword evidence="6" id="KW-0012">Acyltransferase</keyword>
<dbReference type="GO" id="GO:0070292">
    <property type="term" value="P:N-acylphosphatidylethanolamine metabolic process"/>
    <property type="evidence" value="ECO:0007669"/>
    <property type="project" value="TreeGrafter"/>
</dbReference>
<proteinExistence type="predicted"/>
<dbReference type="Pfam" id="PF04970">
    <property type="entry name" value="LRAT"/>
    <property type="match status" value="1"/>
</dbReference>
<keyword evidence="1 6" id="KW-0808">Transferase</keyword>
<organism evidence="6">
    <name type="scientific">Candidatus Kentrum sp. MB</name>
    <dbReference type="NCBI Taxonomy" id="2138164"/>
    <lineage>
        <taxon>Bacteria</taxon>
        <taxon>Pseudomonadati</taxon>
        <taxon>Pseudomonadota</taxon>
        <taxon>Gammaproteobacteria</taxon>
        <taxon>Candidatus Kentrum</taxon>
    </lineage>
</organism>
<gene>
    <name evidence="6" type="ORF">BECKMB1821G_GA0114241_10628</name>
    <name evidence="7" type="ORF">BECKMB1821H_GA0114242_100318</name>
    <name evidence="5" type="ORF">BECKMB1821I_GA0114274_100317</name>
</gene>
<dbReference type="GO" id="GO:0004623">
    <property type="term" value="F:phospholipase A2 activity"/>
    <property type="evidence" value="ECO:0007669"/>
    <property type="project" value="TreeGrafter"/>
</dbReference>
<keyword evidence="2" id="KW-0378">Hydrolase</keyword>
<dbReference type="PANTHER" id="PTHR13943:SF77">
    <property type="entry name" value="LRAT DOMAIN-CONTAINING PROTEIN"/>
    <property type="match status" value="1"/>
</dbReference>
<feature type="domain" description="LRAT" evidence="4">
    <location>
        <begin position="7"/>
        <end position="99"/>
    </location>
</feature>
<dbReference type="GO" id="GO:0005737">
    <property type="term" value="C:cytoplasm"/>
    <property type="evidence" value="ECO:0007669"/>
    <property type="project" value="TreeGrafter"/>
</dbReference>
<dbReference type="EMBL" id="CAADFQ010000003">
    <property type="protein sequence ID" value="VFK27393.1"/>
    <property type="molecule type" value="Genomic_DNA"/>
</dbReference>
<protein>
    <submittedName>
        <fullName evidence="6">Lecithin retinol acyltransferase</fullName>
    </submittedName>
</protein>
<accession>A0A450XLY7</accession>
<evidence type="ECO:0000313" key="6">
    <source>
        <dbReference type="EMBL" id="VFK30287.1"/>
    </source>
</evidence>
<dbReference type="InterPro" id="IPR051496">
    <property type="entry name" value="H-rev107_PLA/AT"/>
</dbReference>
<dbReference type="GO" id="GO:0008970">
    <property type="term" value="F:phospholipase A1 activity"/>
    <property type="evidence" value="ECO:0007669"/>
    <property type="project" value="TreeGrafter"/>
</dbReference>
<dbReference type="SUPFAM" id="SSF54001">
    <property type="entry name" value="Cysteine proteinases"/>
    <property type="match status" value="1"/>
</dbReference>
<dbReference type="GO" id="GO:0016410">
    <property type="term" value="F:N-acyltransferase activity"/>
    <property type="evidence" value="ECO:0007669"/>
    <property type="project" value="TreeGrafter"/>
</dbReference>
<dbReference type="Gene3D" id="3.90.1720.10">
    <property type="entry name" value="endopeptidase domain like (from Nostoc punctiforme)"/>
    <property type="match status" value="1"/>
</dbReference>
<dbReference type="EMBL" id="CAADFO010000062">
    <property type="protein sequence ID" value="VFK30287.1"/>
    <property type="molecule type" value="Genomic_DNA"/>
</dbReference>
<dbReference type="AlphaFoldDB" id="A0A450XLY7"/>
<evidence type="ECO:0000256" key="2">
    <source>
        <dbReference type="ARBA" id="ARBA00022801"/>
    </source>
</evidence>
<evidence type="ECO:0000259" key="4">
    <source>
        <dbReference type="PROSITE" id="PS51934"/>
    </source>
</evidence>
<dbReference type="InterPro" id="IPR007053">
    <property type="entry name" value="LRAT_dom"/>
</dbReference>
<dbReference type="EMBL" id="CAADGH010000003">
    <property type="protein sequence ID" value="VFK74290.1"/>
    <property type="molecule type" value="Genomic_DNA"/>
</dbReference>
<name>A0A450XLY7_9GAMM</name>
<evidence type="ECO:0000313" key="7">
    <source>
        <dbReference type="EMBL" id="VFK74290.1"/>
    </source>
</evidence>
<keyword evidence="3" id="KW-0443">Lipid metabolism</keyword>